<evidence type="ECO:0000313" key="2">
    <source>
        <dbReference type="EMBL" id="RIJ26138.1"/>
    </source>
</evidence>
<name>A0A399R4D0_9PROT</name>
<dbReference type="SUPFAM" id="SSF56112">
    <property type="entry name" value="Protein kinase-like (PK-like)"/>
    <property type="match status" value="1"/>
</dbReference>
<dbReference type="PANTHER" id="PTHR21310:SF57">
    <property type="entry name" value="BLR2944 PROTEIN"/>
    <property type="match status" value="1"/>
</dbReference>
<reference evidence="2 3" key="1">
    <citation type="submission" date="2018-08" db="EMBL/GenBank/DDBJ databases">
        <title>Henriciella mobilis sp. nov., isolated from seawater.</title>
        <authorList>
            <person name="Cheng H."/>
            <person name="Wu Y.-H."/>
            <person name="Xu X.-W."/>
            <person name="Guo L.-L."/>
        </authorList>
    </citation>
    <scope>NUCLEOTIDE SEQUENCE [LARGE SCALE GENOMIC DNA]</scope>
    <source>
        <strain evidence="2 3">CCUG66934</strain>
    </source>
</reference>
<keyword evidence="3" id="KW-1185">Reference proteome</keyword>
<sequence length="335" mass="37039">MSEKQEFDSRLQAVLRRVYGEQIALASANRLSGGASQETWLLTLSGTGAPDTLILRRAPEGMEATDDSRAIGLPNEARLIRKAAATGVAVPEVVHVLEPDEGVGEGFIMSRVEGETIARRILRDDEYAKAREHLPAQCGRALAGIHRIDGSDVPRIRESTGLAQVEQYEQTYQEIGVCRPIFDLAIVWLKENAPKPLAPLLVHGDFRLGNIMVDEQGLAAVLDWELAHYGDPREDIGWMCTNSWRFGQSEKRLGGFGDVEPLLEAYAEAGGAEFTPRDIDWWDMLGSMKWGIMCMGMYETFRSGADASVERAAIGRRVSETEMDLVNLLEGQRHA</sequence>
<comment type="caution">
    <text evidence="2">The sequence shown here is derived from an EMBL/GenBank/DDBJ whole genome shotgun (WGS) entry which is preliminary data.</text>
</comment>
<dbReference type="InterPro" id="IPR002575">
    <property type="entry name" value="Aminoglycoside_PTrfase"/>
</dbReference>
<evidence type="ECO:0000259" key="1">
    <source>
        <dbReference type="Pfam" id="PF01636"/>
    </source>
</evidence>
<dbReference type="OrthoDB" id="3806873at2"/>
<organism evidence="2 3">
    <name type="scientific">Henriciella barbarensis</name>
    <dbReference type="NCBI Taxonomy" id="86342"/>
    <lineage>
        <taxon>Bacteria</taxon>
        <taxon>Pseudomonadati</taxon>
        <taxon>Pseudomonadota</taxon>
        <taxon>Alphaproteobacteria</taxon>
        <taxon>Hyphomonadales</taxon>
        <taxon>Hyphomonadaceae</taxon>
        <taxon>Henriciella</taxon>
    </lineage>
</organism>
<keyword evidence="2" id="KW-0808">Transferase</keyword>
<dbReference type="InterPro" id="IPR051678">
    <property type="entry name" value="AGP_Transferase"/>
</dbReference>
<dbReference type="PANTHER" id="PTHR21310">
    <property type="entry name" value="AMINOGLYCOSIDE PHOSPHOTRANSFERASE-RELATED-RELATED"/>
    <property type="match status" value="1"/>
</dbReference>
<protein>
    <submittedName>
        <fullName evidence="2">Phosphotransferase family protein</fullName>
    </submittedName>
</protein>
<accession>A0A399R4D0</accession>
<dbReference type="Gene3D" id="3.30.200.20">
    <property type="entry name" value="Phosphorylase Kinase, domain 1"/>
    <property type="match status" value="1"/>
</dbReference>
<dbReference type="EMBL" id="QWGB01000003">
    <property type="protein sequence ID" value="RIJ26138.1"/>
    <property type="molecule type" value="Genomic_DNA"/>
</dbReference>
<dbReference type="AlphaFoldDB" id="A0A399R4D0"/>
<dbReference type="Gene3D" id="3.90.1200.10">
    <property type="match status" value="1"/>
</dbReference>
<dbReference type="GO" id="GO:0016740">
    <property type="term" value="F:transferase activity"/>
    <property type="evidence" value="ECO:0007669"/>
    <property type="project" value="UniProtKB-KW"/>
</dbReference>
<dbReference type="InterPro" id="IPR011009">
    <property type="entry name" value="Kinase-like_dom_sf"/>
</dbReference>
<proteinExistence type="predicted"/>
<gene>
    <name evidence="2" type="ORF">D1224_00525</name>
</gene>
<dbReference type="RefSeq" id="WP_119377991.1">
    <property type="nucleotide sequence ID" value="NZ_QWGB01000003.1"/>
</dbReference>
<dbReference type="InterPro" id="IPR041726">
    <property type="entry name" value="ACAD10_11_N"/>
</dbReference>
<dbReference type="Proteomes" id="UP000265431">
    <property type="component" value="Unassembled WGS sequence"/>
</dbReference>
<dbReference type="Pfam" id="PF01636">
    <property type="entry name" value="APH"/>
    <property type="match status" value="1"/>
</dbReference>
<feature type="domain" description="Aminoglycoside phosphotransferase" evidence="1">
    <location>
        <begin position="29"/>
        <end position="268"/>
    </location>
</feature>
<evidence type="ECO:0000313" key="3">
    <source>
        <dbReference type="Proteomes" id="UP000265431"/>
    </source>
</evidence>
<dbReference type="CDD" id="cd05154">
    <property type="entry name" value="ACAD10_11_N-like"/>
    <property type="match status" value="1"/>
</dbReference>